<dbReference type="SUPFAM" id="SSF51011">
    <property type="entry name" value="Glycosyl hydrolase domain"/>
    <property type="match status" value="1"/>
</dbReference>
<dbReference type="eggNOG" id="COG1501">
    <property type="taxonomic scope" value="Bacteria"/>
</dbReference>
<keyword evidence="3 6" id="KW-0326">Glycosidase</keyword>
<dbReference type="Gene3D" id="2.60.40.1180">
    <property type="entry name" value="Golgi alpha-mannosidase II"/>
    <property type="match status" value="2"/>
</dbReference>
<organism evidence="10 11">
    <name type="scientific">Latilactobacillus fuchuensis DSM 14340 = JCM 11249</name>
    <dbReference type="NCBI Taxonomy" id="1423747"/>
    <lineage>
        <taxon>Bacteria</taxon>
        <taxon>Bacillati</taxon>
        <taxon>Bacillota</taxon>
        <taxon>Bacilli</taxon>
        <taxon>Lactobacillales</taxon>
        <taxon>Lactobacillaceae</taxon>
        <taxon>Latilactobacillus</taxon>
    </lineage>
</organism>
<dbReference type="SUPFAM" id="SSF51445">
    <property type="entry name" value="(Trans)glycosidases"/>
    <property type="match status" value="1"/>
</dbReference>
<dbReference type="STRING" id="1423747.FC69_GL001072"/>
<evidence type="ECO:0000313" key="10">
    <source>
        <dbReference type="EMBL" id="KRL60976.1"/>
    </source>
</evidence>
<dbReference type="Gene3D" id="2.60.40.1760">
    <property type="entry name" value="glycosyl hydrolase (family 31)"/>
    <property type="match status" value="1"/>
</dbReference>
<feature type="domain" description="Glycoside hydrolase family 31 N-terminal" evidence="8">
    <location>
        <begin position="54"/>
        <end position="216"/>
    </location>
</feature>
<dbReference type="PATRIC" id="fig|1423747.3.peg.1094"/>
<evidence type="ECO:0000256" key="5">
    <source>
        <dbReference type="ARBA" id="ARBA00066962"/>
    </source>
</evidence>
<dbReference type="FunFam" id="3.20.20.80:FF:000053">
    <property type="entry name" value="Alpha-xylosidase YicI"/>
    <property type="match status" value="1"/>
</dbReference>
<proteinExistence type="inferred from homology"/>
<evidence type="ECO:0000256" key="3">
    <source>
        <dbReference type="ARBA" id="ARBA00023295"/>
    </source>
</evidence>
<evidence type="ECO:0000256" key="4">
    <source>
        <dbReference type="ARBA" id="ARBA00052064"/>
    </source>
</evidence>
<name>A0A0R1RV25_9LACO</name>
<dbReference type="InterPro" id="IPR048395">
    <property type="entry name" value="Glyco_hydro_31_C"/>
</dbReference>
<comment type="catalytic activity">
    <reaction evidence="4">
        <text>Hydrolysis of terminal, non-reducing alpha-D-xylose residues with release of alpha-D-xylose.</text>
        <dbReference type="EC" id="3.2.1.177"/>
    </reaction>
</comment>
<comment type="similarity">
    <text evidence="1 6">Belongs to the glycosyl hydrolase 31 family.</text>
</comment>
<dbReference type="Pfam" id="PF13802">
    <property type="entry name" value="Gal_mutarotas_2"/>
    <property type="match status" value="1"/>
</dbReference>
<evidence type="ECO:0000259" key="7">
    <source>
        <dbReference type="Pfam" id="PF01055"/>
    </source>
</evidence>
<dbReference type="Gene3D" id="3.20.20.80">
    <property type="entry name" value="Glycosidases"/>
    <property type="match status" value="1"/>
</dbReference>
<evidence type="ECO:0000259" key="9">
    <source>
        <dbReference type="Pfam" id="PF21365"/>
    </source>
</evidence>
<evidence type="ECO:0000256" key="1">
    <source>
        <dbReference type="ARBA" id="ARBA00007806"/>
    </source>
</evidence>
<reference evidence="10 11" key="1">
    <citation type="journal article" date="2015" name="Genome Announc.">
        <title>Expanding the biotechnology potential of lactobacilli through comparative genomics of 213 strains and associated genera.</title>
        <authorList>
            <person name="Sun Z."/>
            <person name="Harris H.M."/>
            <person name="McCann A."/>
            <person name="Guo C."/>
            <person name="Argimon S."/>
            <person name="Zhang W."/>
            <person name="Yang X."/>
            <person name="Jeffery I.B."/>
            <person name="Cooney J.C."/>
            <person name="Kagawa T.F."/>
            <person name="Liu W."/>
            <person name="Song Y."/>
            <person name="Salvetti E."/>
            <person name="Wrobel A."/>
            <person name="Rasinkangas P."/>
            <person name="Parkhill J."/>
            <person name="Rea M.C."/>
            <person name="O'Sullivan O."/>
            <person name="Ritari J."/>
            <person name="Douillard F.P."/>
            <person name="Paul Ross R."/>
            <person name="Yang R."/>
            <person name="Briner A.E."/>
            <person name="Felis G.E."/>
            <person name="de Vos W.M."/>
            <person name="Barrangou R."/>
            <person name="Klaenhammer T.R."/>
            <person name="Caufield P.W."/>
            <person name="Cui Y."/>
            <person name="Zhang H."/>
            <person name="O'Toole P.W."/>
        </authorList>
    </citation>
    <scope>NUCLEOTIDE SEQUENCE [LARGE SCALE GENOMIC DNA]</scope>
    <source>
        <strain evidence="10 11">DSM 14340</strain>
    </source>
</reference>
<feature type="domain" description="Glycoside hydrolase family 31 TIM barrel" evidence="7">
    <location>
        <begin position="260"/>
        <end position="575"/>
    </location>
</feature>
<dbReference type="InterPro" id="IPR013780">
    <property type="entry name" value="Glyco_hydro_b"/>
</dbReference>
<protein>
    <recommendedName>
        <fullName evidence="5">alpha-D-xyloside xylohydrolase</fullName>
        <ecNumber evidence="5">3.2.1.177</ecNumber>
    </recommendedName>
</protein>
<dbReference type="PANTHER" id="PTHR43053">
    <property type="entry name" value="GLYCOSIDASE FAMILY 31"/>
    <property type="match status" value="1"/>
</dbReference>
<dbReference type="CDD" id="cd06593">
    <property type="entry name" value="GH31_xylosidase_YicI"/>
    <property type="match status" value="1"/>
</dbReference>
<dbReference type="PANTHER" id="PTHR43053:SF4">
    <property type="entry name" value="MYOGENESIS-REGULATING GLYCOSIDASE"/>
    <property type="match status" value="1"/>
</dbReference>
<dbReference type="GO" id="GO:0030246">
    <property type="term" value="F:carbohydrate binding"/>
    <property type="evidence" value="ECO:0007669"/>
    <property type="project" value="InterPro"/>
</dbReference>
<dbReference type="EC" id="3.2.1.177" evidence="5"/>
<dbReference type="InterPro" id="IPR025887">
    <property type="entry name" value="Glyco_hydro_31_N_dom"/>
</dbReference>
<dbReference type="SUPFAM" id="SSF117125">
    <property type="entry name" value="Putative glucosidase YicI, C-terminal domain"/>
    <property type="match status" value="1"/>
</dbReference>
<dbReference type="GO" id="GO:0061634">
    <property type="term" value="F:alpha-D-xyloside xylohydrolase"/>
    <property type="evidence" value="ECO:0007669"/>
    <property type="project" value="UniProtKB-EC"/>
</dbReference>
<sequence>MKFTDGYWMDRDGMTVNHPQEVYDFQVDEQAVTLYAPYKKVAERGDTLNIGMTTLTITSPQSDIIGVQLTHFDQIAQGPRFAIDDQQKKLKTSVVDQCLAIKSGDLTVKVPVGHQPFNLVFEANGQVLTTSENGAQGQIVDTKHHESYMREQLSLDIDTLVYGLGERFTPFVKNGQVVNTWNADGGTGSEQSYKNIPFYITNQGYGVFVNQSENVSYEVASENVSRVQFSVPGESLEYYVIYGATPKEILKKYTDLTGKPALPPAWSFGLWLSTSFTTDYSEKTVMKFIDGMQERDIPLDVFHFDCFWMKGFEWTNFEWDRQKFPDPEGMLRRIHEKGVKVCVWLNPYIGQKSRLFKIGQEKGYFIKRQDGNVWQWDMWQAGQGIVDFTNPQAVEWYKGYLRELMDMGVDSFKTDFGERIPTEDVVYYDGSSPEKMHNYYTYLYNQTVFEVLQEKKGLNEAVLFARSATVGSQKFPVHWGGDNLSRYASMADSLRGGLSFLLSGFGFWSHDIGGFEDNATADIYKRWTQFGLLSSHSRYHGNIEYRVPWNYDDEAVAVTRKFVKNKLAMMPYLFSEAVQTHQTGVPLMRPVFLEFDQDQNVGHLATQYMLGSQLMVAPIFNDQGTVKYYLPNGVWTNLLTHQVYDVPENGQWLQEKYDYLNLPLLARQNTILLQDPTATHAEYDYTQAPEIHLFQMTAGQHQQTVVDCHGNQVGFVTVTVSVDGHELSVDAQCLKTLPKLIYYQGMTIKEISMTTSCESFTLK</sequence>
<dbReference type="Proteomes" id="UP000051264">
    <property type="component" value="Unassembled WGS sequence"/>
</dbReference>
<dbReference type="InterPro" id="IPR050985">
    <property type="entry name" value="Alpha-glycosidase_related"/>
</dbReference>
<dbReference type="OrthoDB" id="176168at2"/>
<evidence type="ECO:0000256" key="6">
    <source>
        <dbReference type="RuleBase" id="RU361185"/>
    </source>
</evidence>
<dbReference type="InterPro" id="IPR017853">
    <property type="entry name" value="GH"/>
</dbReference>
<evidence type="ECO:0000313" key="11">
    <source>
        <dbReference type="Proteomes" id="UP000051264"/>
    </source>
</evidence>
<dbReference type="NCBIfam" id="NF007940">
    <property type="entry name" value="PRK10658.1"/>
    <property type="match status" value="1"/>
</dbReference>
<comment type="caution">
    <text evidence="10">The sequence shown here is derived from an EMBL/GenBank/DDBJ whole genome shotgun (WGS) entry which is preliminary data.</text>
</comment>
<gene>
    <name evidence="10" type="ORF">FC69_GL001072</name>
</gene>
<dbReference type="RefSeq" id="WP_025083661.1">
    <property type="nucleotide sequence ID" value="NZ_AZEX01000029.1"/>
</dbReference>
<feature type="domain" description="Glycosyl hydrolase family 31 C-terminal" evidence="9">
    <location>
        <begin position="584"/>
        <end position="672"/>
    </location>
</feature>
<dbReference type="CDD" id="cd14752">
    <property type="entry name" value="GH31_N"/>
    <property type="match status" value="1"/>
</dbReference>
<dbReference type="EMBL" id="AZEX01000029">
    <property type="protein sequence ID" value="KRL60976.1"/>
    <property type="molecule type" value="Genomic_DNA"/>
</dbReference>
<dbReference type="SUPFAM" id="SSF74650">
    <property type="entry name" value="Galactose mutarotase-like"/>
    <property type="match status" value="1"/>
</dbReference>
<dbReference type="InterPro" id="IPR011013">
    <property type="entry name" value="Gal_mutarotase_sf_dom"/>
</dbReference>
<dbReference type="AlphaFoldDB" id="A0A0R1RV25"/>
<dbReference type="Pfam" id="PF01055">
    <property type="entry name" value="Glyco_hydro_31_2nd"/>
    <property type="match status" value="1"/>
</dbReference>
<keyword evidence="2 6" id="KW-0378">Hydrolase</keyword>
<evidence type="ECO:0000256" key="2">
    <source>
        <dbReference type="ARBA" id="ARBA00022801"/>
    </source>
</evidence>
<evidence type="ECO:0000259" key="8">
    <source>
        <dbReference type="Pfam" id="PF13802"/>
    </source>
</evidence>
<dbReference type="Pfam" id="PF21365">
    <property type="entry name" value="Glyco_hydro_31_3rd"/>
    <property type="match status" value="1"/>
</dbReference>
<dbReference type="InterPro" id="IPR000322">
    <property type="entry name" value="Glyco_hydro_31_TIM"/>
</dbReference>
<dbReference type="GO" id="GO:0005975">
    <property type="term" value="P:carbohydrate metabolic process"/>
    <property type="evidence" value="ECO:0007669"/>
    <property type="project" value="InterPro"/>
</dbReference>
<accession>A0A0R1RV25</accession>